<dbReference type="SUPFAM" id="SSF48208">
    <property type="entry name" value="Six-hairpin glycosidases"/>
    <property type="match status" value="1"/>
</dbReference>
<dbReference type="AlphaFoldDB" id="A0A518HWS3"/>
<evidence type="ECO:0000313" key="1">
    <source>
        <dbReference type="EMBL" id="QDV45291.1"/>
    </source>
</evidence>
<dbReference type="Gene3D" id="1.50.10.10">
    <property type="match status" value="1"/>
</dbReference>
<gene>
    <name evidence="1" type="ORF">Enr13x_51670</name>
</gene>
<reference evidence="1 2" key="1">
    <citation type="submission" date="2019-03" db="EMBL/GenBank/DDBJ databases">
        <title>Deep-cultivation of Planctomycetes and their phenomic and genomic characterization uncovers novel biology.</title>
        <authorList>
            <person name="Wiegand S."/>
            <person name="Jogler M."/>
            <person name="Boedeker C."/>
            <person name="Pinto D."/>
            <person name="Vollmers J."/>
            <person name="Rivas-Marin E."/>
            <person name="Kohn T."/>
            <person name="Peeters S.H."/>
            <person name="Heuer A."/>
            <person name="Rast P."/>
            <person name="Oberbeckmann S."/>
            <person name="Bunk B."/>
            <person name="Jeske O."/>
            <person name="Meyerdierks A."/>
            <person name="Storesund J.E."/>
            <person name="Kallscheuer N."/>
            <person name="Luecker S."/>
            <person name="Lage O.M."/>
            <person name="Pohl T."/>
            <person name="Merkel B.J."/>
            <person name="Hornburger P."/>
            <person name="Mueller R.-W."/>
            <person name="Bruemmer F."/>
            <person name="Labrenz M."/>
            <person name="Spormann A.M."/>
            <person name="Op den Camp H."/>
            <person name="Overmann J."/>
            <person name="Amann R."/>
            <person name="Jetten M.S.M."/>
            <person name="Mascher T."/>
            <person name="Medema M.H."/>
            <person name="Devos D.P."/>
            <person name="Kaster A.-K."/>
            <person name="Ovreas L."/>
            <person name="Rohde M."/>
            <person name="Galperin M.Y."/>
            <person name="Jogler C."/>
        </authorList>
    </citation>
    <scope>NUCLEOTIDE SEQUENCE [LARGE SCALE GENOMIC DNA]</scope>
    <source>
        <strain evidence="1 2">Enr13</strain>
    </source>
</reference>
<keyword evidence="2" id="KW-1185">Reference proteome</keyword>
<protein>
    <submittedName>
        <fullName evidence="1">Uncharacterized protein</fullName>
    </submittedName>
</protein>
<evidence type="ECO:0000313" key="2">
    <source>
        <dbReference type="Proteomes" id="UP000319004"/>
    </source>
</evidence>
<sequence>MVEHAIASADCGARIRCDAHFVKSKRAKMGNAKKRRRMDGARSSFARAKQLNWGRFASFMQFRLMRLGTFLAFALMVTSTSAEEIRSGRSTLEIDTGGIGLRMGTVRFSSETPIDLRLAIGSEPATTLRGAYRMVSRNDGQLLCTAVLTNSSGAAFSIRDVYASGPHPDSFRLTREITVSQPGKADGFQSRFRLASSAGFADHEYFIPGIWYRDNSKARPGALGTSKTDESFLIREDRMPLPLVMMRDLKRGVALSLAHLNPDGATCRADVSAQRVIDERIRVASLGIEGQEQTAVTLAYPATEGERSYVPGREGRGSKRLVERFHPIREGFSHRYAVLLHLQTADDFPQAMRTAWRCVFREIRPSIERVDLDAVYQASLELLSDWVKDVDGAPGIPFRLALPEGRLESPEYYTYQMGFVGQQLPIAYHLLRHGLIHDDPKLLAQGESMVEFWVEKSPTDEGLPRVWFNTWPQPHWRQYDTFLRIASDGMVGALMAWDVMKRNGRDRPQWLRFCGDFGDWLVKHQQTDGSWVRAYRWNGSVSHDSKFNTTHPIRFLVDLHHATGSRTYLDAAIRAGDFCWRNIHQQFAYIGGTPDNPNVLDKEAGLLAIDAFLALWDATGEKRYLDAAAQAADFAETWAYCWNVPLPSDDPELVFPTDLPTSGFSLIATGHSGADLYLAGAPFLLYRVYLGTGDPHYAEMARFLLHSTRRHVDIDGSLGYGQSGLCTEALNLSIDHGRGHGVDVWLPWLSYQMIEPIVRLRETYGISDTPVLGERVFKEMQVKDRGFAHRRGFGLTEVK</sequence>
<dbReference type="KEGG" id="snep:Enr13x_51670"/>
<organism evidence="1 2">
    <name type="scientific">Stieleria neptunia</name>
    <dbReference type="NCBI Taxonomy" id="2527979"/>
    <lineage>
        <taxon>Bacteria</taxon>
        <taxon>Pseudomonadati</taxon>
        <taxon>Planctomycetota</taxon>
        <taxon>Planctomycetia</taxon>
        <taxon>Pirellulales</taxon>
        <taxon>Pirellulaceae</taxon>
        <taxon>Stieleria</taxon>
    </lineage>
</organism>
<proteinExistence type="predicted"/>
<dbReference type="EMBL" id="CP037423">
    <property type="protein sequence ID" value="QDV45291.1"/>
    <property type="molecule type" value="Genomic_DNA"/>
</dbReference>
<dbReference type="InterPro" id="IPR008928">
    <property type="entry name" value="6-hairpin_glycosidase_sf"/>
</dbReference>
<dbReference type="GO" id="GO:0005975">
    <property type="term" value="P:carbohydrate metabolic process"/>
    <property type="evidence" value="ECO:0007669"/>
    <property type="project" value="InterPro"/>
</dbReference>
<dbReference type="Proteomes" id="UP000319004">
    <property type="component" value="Chromosome"/>
</dbReference>
<name>A0A518HWS3_9BACT</name>
<dbReference type="InterPro" id="IPR012341">
    <property type="entry name" value="6hp_glycosidase-like_sf"/>
</dbReference>
<accession>A0A518HWS3</accession>